<evidence type="ECO:0000313" key="2">
    <source>
        <dbReference type="EMBL" id="KAH7275044.1"/>
    </source>
</evidence>
<feature type="compositionally biased region" description="Low complexity" evidence="1">
    <location>
        <begin position="25"/>
        <end position="36"/>
    </location>
</feature>
<comment type="caution">
    <text evidence="2">The sequence shown here is derived from an EMBL/GenBank/DDBJ whole genome shotgun (WGS) entry which is preliminary data.</text>
</comment>
<proteinExistence type="predicted"/>
<keyword evidence="3" id="KW-1185">Reference proteome</keyword>
<feature type="compositionally biased region" description="Basic residues" evidence="1">
    <location>
        <begin position="99"/>
        <end position="111"/>
    </location>
</feature>
<reference evidence="2" key="1">
    <citation type="journal article" date="2021" name="Nat. Commun.">
        <title>Genetic determinants of endophytism in the Arabidopsis root mycobiome.</title>
        <authorList>
            <person name="Mesny F."/>
            <person name="Miyauchi S."/>
            <person name="Thiergart T."/>
            <person name="Pickel B."/>
            <person name="Atanasova L."/>
            <person name="Karlsson M."/>
            <person name="Huettel B."/>
            <person name="Barry K.W."/>
            <person name="Haridas S."/>
            <person name="Chen C."/>
            <person name="Bauer D."/>
            <person name="Andreopoulos W."/>
            <person name="Pangilinan J."/>
            <person name="LaButti K."/>
            <person name="Riley R."/>
            <person name="Lipzen A."/>
            <person name="Clum A."/>
            <person name="Drula E."/>
            <person name="Henrissat B."/>
            <person name="Kohler A."/>
            <person name="Grigoriev I.V."/>
            <person name="Martin F.M."/>
            <person name="Hacquard S."/>
        </authorList>
    </citation>
    <scope>NUCLEOTIDE SEQUENCE</scope>
    <source>
        <strain evidence="2">FSSC 5 MPI-SDFR-AT-0091</strain>
    </source>
</reference>
<evidence type="ECO:0000313" key="3">
    <source>
        <dbReference type="Proteomes" id="UP000736672"/>
    </source>
</evidence>
<organism evidence="2 3">
    <name type="scientific">Fusarium solani</name>
    <name type="common">Filamentous fungus</name>
    <dbReference type="NCBI Taxonomy" id="169388"/>
    <lineage>
        <taxon>Eukaryota</taxon>
        <taxon>Fungi</taxon>
        <taxon>Dikarya</taxon>
        <taxon>Ascomycota</taxon>
        <taxon>Pezizomycotina</taxon>
        <taxon>Sordariomycetes</taxon>
        <taxon>Hypocreomycetidae</taxon>
        <taxon>Hypocreales</taxon>
        <taxon>Nectriaceae</taxon>
        <taxon>Fusarium</taxon>
        <taxon>Fusarium solani species complex</taxon>
    </lineage>
</organism>
<gene>
    <name evidence="2" type="ORF">B0J15DRAFT_2994</name>
</gene>
<sequence length="204" mass="22348">MSTAGPGRPLERGRSWKGGLRHEALLSQSPSLGLSGVNSADGRSHEPAGADRGSFGVGVSSDHQESHRMPGSSGGGRVKRPRRPPAECLRAAPGIARPARPKTSTRAKRKERTGQTARWSLQWGYQLSTMSPQMSGTILVCVRVSRKQRMYKHADDLVRVPRTIGVRTQTCQWLHKAEPDCLTCVRRRLDRQPSETGGALHQQS</sequence>
<accession>A0A9P9L6Z2</accession>
<feature type="compositionally biased region" description="Basic and acidic residues" evidence="1">
    <location>
        <begin position="9"/>
        <end position="24"/>
    </location>
</feature>
<evidence type="ECO:0000256" key="1">
    <source>
        <dbReference type="SAM" id="MobiDB-lite"/>
    </source>
</evidence>
<dbReference type="Proteomes" id="UP000736672">
    <property type="component" value="Unassembled WGS sequence"/>
</dbReference>
<protein>
    <submittedName>
        <fullName evidence="2">Uncharacterized protein</fullName>
    </submittedName>
</protein>
<name>A0A9P9L6Z2_FUSSL</name>
<feature type="region of interest" description="Disordered" evidence="1">
    <location>
        <begin position="1"/>
        <end position="90"/>
    </location>
</feature>
<feature type="region of interest" description="Disordered" evidence="1">
    <location>
        <begin position="96"/>
        <end position="115"/>
    </location>
</feature>
<dbReference type="AlphaFoldDB" id="A0A9P9L6Z2"/>
<dbReference type="EMBL" id="JAGTJS010000001">
    <property type="protein sequence ID" value="KAH7275044.1"/>
    <property type="molecule type" value="Genomic_DNA"/>
</dbReference>